<evidence type="ECO:0000256" key="8">
    <source>
        <dbReference type="ARBA" id="ARBA00023204"/>
    </source>
</evidence>
<feature type="domain" description="MMS22-like C-terminal" evidence="14">
    <location>
        <begin position="373"/>
        <end position="457"/>
    </location>
</feature>
<evidence type="ECO:0000256" key="6">
    <source>
        <dbReference type="ARBA" id="ARBA00022763"/>
    </source>
</evidence>
<dbReference type="eggNOG" id="ENOG502QQCR">
    <property type="taxonomic scope" value="Eukaryota"/>
</dbReference>
<dbReference type="GO" id="GO:0006325">
    <property type="term" value="P:chromatin organization"/>
    <property type="evidence" value="ECO:0007669"/>
    <property type="project" value="UniProtKB-KW"/>
</dbReference>
<evidence type="ECO:0000256" key="2">
    <source>
        <dbReference type="ARBA" id="ARBA00004286"/>
    </source>
</evidence>
<evidence type="ECO:0000256" key="12">
    <source>
        <dbReference type="SAM" id="MobiDB-lite"/>
    </source>
</evidence>
<evidence type="ECO:0000259" key="13">
    <source>
        <dbReference type="Pfam" id="PF14910"/>
    </source>
</evidence>
<dbReference type="FunCoup" id="C3ZLB0">
    <property type="interactions" value="350"/>
</dbReference>
<reference evidence="15" key="1">
    <citation type="journal article" date="2008" name="Nature">
        <title>The amphioxus genome and the evolution of the chordate karyotype.</title>
        <authorList>
            <consortium name="US DOE Joint Genome Institute (JGI-PGF)"/>
            <person name="Putnam N.H."/>
            <person name="Butts T."/>
            <person name="Ferrier D.E.K."/>
            <person name="Furlong R.F."/>
            <person name="Hellsten U."/>
            <person name="Kawashima T."/>
            <person name="Robinson-Rechavi M."/>
            <person name="Shoguchi E."/>
            <person name="Terry A."/>
            <person name="Yu J.-K."/>
            <person name="Benito-Gutierrez E.L."/>
            <person name="Dubchak I."/>
            <person name="Garcia-Fernandez J."/>
            <person name="Gibson-Brown J.J."/>
            <person name="Grigoriev I.V."/>
            <person name="Horton A.C."/>
            <person name="de Jong P.J."/>
            <person name="Jurka J."/>
            <person name="Kapitonov V.V."/>
            <person name="Kohara Y."/>
            <person name="Kuroki Y."/>
            <person name="Lindquist E."/>
            <person name="Lucas S."/>
            <person name="Osoegawa K."/>
            <person name="Pennacchio L.A."/>
            <person name="Salamov A.A."/>
            <person name="Satou Y."/>
            <person name="Sauka-Spengler T."/>
            <person name="Schmutz J."/>
            <person name="Shin-I T."/>
            <person name="Toyoda A."/>
            <person name="Bronner-Fraser M."/>
            <person name="Fujiyama A."/>
            <person name="Holland L.Z."/>
            <person name="Holland P.W.H."/>
            <person name="Satoh N."/>
            <person name="Rokhsar D.S."/>
        </authorList>
    </citation>
    <scope>NUCLEOTIDE SEQUENCE [LARGE SCALE GENOMIC DNA]</scope>
    <source>
        <strain evidence="15">S238N-H82</strain>
        <tissue evidence="15">Testes</tissue>
    </source>
</reference>
<proteinExistence type="inferred from homology"/>
<dbReference type="STRING" id="7739.C3ZLB0"/>
<feature type="domain" description="MMS22-like C-terminal" evidence="14">
    <location>
        <begin position="214"/>
        <end position="369"/>
    </location>
</feature>
<dbReference type="GO" id="GO:0000724">
    <property type="term" value="P:double-strand break repair via homologous recombination"/>
    <property type="evidence" value="ECO:0007669"/>
    <property type="project" value="InterPro"/>
</dbReference>
<evidence type="ECO:0000256" key="5">
    <source>
        <dbReference type="ARBA" id="ARBA00022454"/>
    </source>
</evidence>
<keyword evidence="6" id="KW-0227">DNA damage</keyword>
<keyword evidence="5" id="KW-0158">Chromosome</keyword>
<dbReference type="PANTHER" id="PTHR28547">
    <property type="entry name" value="PROTEIN MMS22-LIKE"/>
    <property type="match status" value="1"/>
</dbReference>
<evidence type="ECO:0000256" key="1">
    <source>
        <dbReference type="ARBA" id="ARBA00004123"/>
    </source>
</evidence>
<evidence type="ECO:0000256" key="7">
    <source>
        <dbReference type="ARBA" id="ARBA00022853"/>
    </source>
</evidence>
<accession>C3ZLB0</accession>
<evidence type="ECO:0000256" key="11">
    <source>
        <dbReference type="ARBA" id="ARBA00045147"/>
    </source>
</evidence>
<dbReference type="EMBL" id="GG666640">
    <property type="protein sequence ID" value="EEN46792.1"/>
    <property type="molecule type" value="Genomic_DNA"/>
</dbReference>
<evidence type="ECO:0000256" key="3">
    <source>
        <dbReference type="ARBA" id="ARBA00006585"/>
    </source>
</evidence>
<comment type="subcellular location">
    <subcellularLocation>
        <location evidence="2">Chromosome</location>
    </subcellularLocation>
    <subcellularLocation>
        <location evidence="1">Nucleus</location>
    </subcellularLocation>
</comment>
<dbReference type="AlphaFoldDB" id="C3ZLB0"/>
<dbReference type="PANTHER" id="PTHR28547:SF1">
    <property type="entry name" value="PROTEIN MMS22-LIKE"/>
    <property type="match status" value="1"/>
</dbReference>
<dbReference type="InterPro" id="IPR029425">
    <property type="entry name" value="MMS22L_N"/>
</dbReference>
<evidence type="ECO:0000256" key="9">
    <source>
        <dbReference type="ARBA" id="ARBA00023242"/>
    </source>
</evidence>
<name>C3ZLB0_BRAFL</name>
<evidence type="ECO:0000256" key="4">
    <source>
        <dbReference type="ARBA" id="ARBA00021061"/>
    </source>
</evidence>
<organism>
    <name type="scientific">Branchiostoma floridae</name>
    <name type="common">Florida lancelet</name>
    <name type="synonym">Amphioxus</name>
    <dbReference type="NCBI Taxonomy" id="7739"/>
    <lineage>
        <taxon>Eukaryota</taxon>
        <taxon>Metazoa</taxon>
        <taxon>Chordata</taxon>
        <taxon>Cephalochordata</taxon>
        <taxon>Leptocardii</taxon>
        <taxon>Amphioxiformes</taxon>
        <taxon>Branchiostomatidae</taxon>
        <taxon>Branchiostoma</taxon>
    </lineage>
</organism>
<dbReference type="InterPro" id="IPR042320">
    <property type="entry name" value="MMS22-like"/>
</dbReference>
<dbReference type="InParanoid" id="C3ZLB0"/>
<feature type="domain" description="Protein MMS22-like N-terminal" evidence="13">
    <location>
        <begin position="51"/>
        <end position="168"/>
    </location>
</feature>
<dbReference type="GO" id="GO:0005694">
    <property type="term" value="C:chromosome"/>
    <property type="evidence" value="ECO:0007669"/>
    <property type="project" value="UniProtKB-SubCell"/>
</dbReference>
<dbReference type="Pfam" id="PF14911">
    <property type="entry name" value="MMS22L_C"/>
    <property type="match status" value="2"/>
</dbReference>
<keyword evidence="7" id="KW-0156">Chromatin regulator</keyword>
<comment type="function">
    <text evidence="11">Component of the MMS22L-TONSL complex, a complex that promotes homologous recombination-mediated repair of double-strand breaks (DSBs) at stalled or collapsed replication forks. The MMS22L-TONSL complex is required to maintain genome integrity during DNA replication. It mediates the assembly of RAD51 filaments on single-stranded DNA (ssDNA): the MMS22L-TONSL complex is recruited to DSBs following histone replacement by histone chaperones and eviction of the replication protein A complex (RPA/RP-A) from DSBs. Following recruitment to DSBs, the TONSL-MMS22L complex promotes recruitment of RAD51 filaments and subsequent homologous recombination. Within the complex, MMS22L acts by binding ssDNA.</text>
</comment>
<keyword evidence="9" id="KW-0539">Nucleus</keyword>
<evidence type="ECO:0000256" key="10">
    <source>
        <dbReference type="ARBA" id="ARBA00033326"/>
    </source>
</evidence>
<keyword evidence="8" id="KW-0234">DNA repair</keyword>
<dbReference type="InterPro" id="IPR029424">
    <property type="entry name" value="MMS22L_C"/>
</dbReference>
<sequence>MGSYEDSYELEGSMTPPLSPCEPMMIDSDHHPPTSADFSQEGDSGCSLQLICFKCHGEVTTEGALPPYRNTYICSGVLHRLLEGEDLSPQLFRGRLSELFGYRVLTESAAVESTQKLFYMGRQQFGQLEQLTEEGSSWVTGGSVNTEALHLRQQVTDFLQYIKVFLHSICCRYLCHLIPNQSFMDQLSAECPAYQSGIVHAWFRCVMQTYGDDDQMQELTRLVLRLPEMEIILHSQHVTIEPSDNPETVAVKFIKAIGRHFNSLQSLQEKTEFRDQVLLYYGNVLRYMGPYLKNSGPAEALRVGYHMVGCMVKHCTKILYVQSNPRSLLPSLMDRLVLPRAIYNPEKTLHPAVMGVIRDHLHLTFSFILELLRRTQTSGQIARSVLLPILRDFLGRNLRLHQSRTFRPFETLALLYKDLIADLIPVFTNAVLEVEQKRGVGADTQLRQAYTSLLNQLGQKGQEQLDALNTEQHDQIM</sequence>
<gene>
    <name evidence="15" type="ORF">BRAFLDRAFT_78196</name>
</gene>
<evidence type="ECO:0000259" key="14">
    <source>
        <dbReference type="Pfam" id="PF14911"/>
    </source>
</evidence>
<dbReference type="GO" id="GO:0005634">
    <property type="term" value="C:nucleus"/>
    <property type="evidence" value="ECO:0007669"/>
    <property type="project" value="UniProtKB-SubCell"/>
</dbReference>
<dbReference type="Pfam" id="PF14910">
    <property type="entry name" value="MMS22L_N"/>
    <property type="match status" value="1"/>
</dbReference>
<comment type="similarity">
    <text evidence="3">Belongs to the MMS22 family. MMS22L subfamily.</text>
</comment>
<protein>
    <recommendedName>
        <fullName evidence="4">Protein MMS22-like</fullName>
    </recommendedName>
    <alternativeName>
        <fullName evidence="10">Methyl methanesulfonate-sensitivity protein 22-like</fullName>
    </alternativeName>
</protein>
<evidence type="ECO:0000313" key="15">
    <source>
        <dbReference type="EMBL" id="EEN46792.1"/>
    </source>
</evidence>
<dbReference type="GO" id="GO:0031297">
    <property type="term" value="P:replication fork processing"/>
    <property type="evidence" value="ECO:0007669"/>
    <property type="project" value="InterPro"/>
</dbReference>
<feature type="region of interest" description="Disordered" evidence="12">
    <location>
        <begin position="1"/>
        <end position="41"/>
    </location>
</feature>